<accession>A0A914VW57</accession>
<evidence type="ECO:0000313" key="1">
    <source>
        <dbReference type="Proteomes" id="UP000887566"/>
    </source>
</evidence>
<reference evidence="2" key="1">
    <citation type="submission" date="2022-11" db="UniProtKB">
        <authorList>
            <consortium name="WormBaseParasite"/>
        </authorList>
    </citation>
    <scope>IDENTIFICATION</scope>
</reference>
<dbReference type="Proteomes" id="UP000887566">
    <property type="component" value="Unplaced"/>
</dbReference>
<keyword evidence="1" id="KW-1185">Reference proteome</keyword>
<dbReference type="AlphaFoldDB" id="A0A914VW57"/>
<organism evidence="1 2">
    <name type="scientific">Plectus sambesii</name>
    <dbReference type="NCBI Taxonomy" id="2011161"/>
    <lineage>
        <taxon>Eukaryota</taxon>
        <taxon>Metazoa</taxon>
        <taxon>Ecdysozoa</taxon>
        <taxon>Nematoda</taxon>
        <taxon>Chromadorea</taxon>
        <taxon>Plectida</taxon>
        <taxon>Plectina</taxon>
        <taxon>Plectoidea</taxon>
        <taxon>Plectidae</taxon>
        <taxon>Plectus</taxon>
    </lineage>
</organism>
<proteinExistence type="predicted"/>
<name>A0A914VW57_9BILA</name>
<sequence>MEKEAGKTGAPCTFGEYFQGCIRCDADLNDSFLDLAKQSSSNIVLLFSVRPTRTLPTARATAPTSIERCVAYRINKLNNSKGLPRSAVVPVSCQVIDWPPGDGGNSNLCLTACR</sequence>
<dbReference type="WBParaSite" id="PSAMB.scaffold25size111298.g859.t1">
    <property type="protein sequence ID" value="PSAMB.scaffold25size111298.g859.t1"/>
    <property type="gene ID" value="PSAMB.scaffold25size111298.g859"/>
</dbReference>
<protein>
    <submittedName>
        <fullName evidence="2">Uncharacterized protein</fullName>
    </submittedName>
</protein>
<evidence type="ECO:0000313" key="2">
    <source>
        <dbReference type="WBParaSite" id="PSAMB.scaffold25size111298.g859.t1"/>
    </source>
</evidence>